<evidence type="ECO:0000313" key="2">
    <source>
        <dbReference type="Proteomes" id="UP000054630"/>
    </source>
</evidence>
<reference evidence="1 2" key="1">
    <citation type="submission" date="2015-01" db="EMBL/GenBank/DDBJ databases">
        <title>Evolution of Trichinella species and genotypes.</title>
        <authorList>
            <person name="Korhonen P.K."/>
            <person name="Edoardo P."/>
            <person name="Giuseppe L.R."/>
            <person name="Gasser R.B."/>
        </authorList>
    </citation>
    <scope>NUCLEOTIDE SEQUENCE [LARGE SCALE GENOMIC DNA]</scope>
    <source>
        <strain evidence="1">ISS37</strain>
    </source>
</reference>
<sequence length="101" mass="11311">MAKGTVAGLATDDISDDVLLVSVVTSGIKQLHQHLVKCLKTACGFLIVSFADRSTLRILRSEIYGIYAEAIRKKDSTPFRMNRHVCKHHLSIYELLQLLID</sequence>
<evidence type="ECO:0000313" key="1">
    <source>
        <dbReference type="EMBL" id="KRX20021.1"/>
    </source>
</evidence>
<dbReference type="Proteomes" id="UP000054630">
    <property type="component" value="Unassembled WGS sequence"/>
</dbReference>
<accession>A0A0V0S0N5</accession>
<comment type="caution">
    <text evidence="1">The sequence shown here is derived from an EMBL/GenBank/DDBJ whole genome shotgun (WGS) entry which is preliminary data.</text>
</comment>
<dbReference type="EMBL" id="JYDL01000053">
    <property type="protein sequence ID" value="KRX20021.1"/>
    <property type="molecule type" value="Genomic_DNA"/>
</dbReference>
<gene>
    <name evidence="1" type="ORF">T07_2484</name>
</gene>
<organism evidence="1 2">
    <name type="scientific">Trichinella nelsoni</name>
    <dbReference type="NCBI Taxonomy" id="6336"/>
    <lineage>
        <taxon>Eukaryota</taxon>
        <taxon>Metazoa</taxon>
        <taxon>Ecdysozoa</taxon>
        <taxon>Nematoda</taxon>
        <taxon>Enoplea</taxon>
        <taxon>Dorylaimia</taxon>
        <taxon>Trichinellida</taxon>
        <taxon>Trichinellidae</taxon>
        <taxon>Trichinella</taxon>
    </lineage>
</organism>
<name>A0A0V0S0N5_9BILA</name>
<keyword evidence="2" id="KW-1185">Reference proteome</keyword>
<dbReference type="AlphaFoldDB" id="A0A0V0S0N5"/>
<proteinExistence type="predicted"/>
<protein>
    <submittedName>
        <fullName evidence="1">Uncharacterized protein</fullName>
    </submittedName>
</protein>